<dbReference type="Gene3D" id="3.10.129.10">
    <property type="entry name" value="Hotdog Thioesterase"/>
    <property type="match status" value="1"/>
</dbReference>
<dbReference type="PRINTS" id="PR01483">
    <property type="entry name" value="FASYNTHASE"/>
</dbReference>
<gene>
    <name evidence="3" type="ORF">BLA60_30625</name>
</gene>
<dbReference type="EMBL" id="MSIF01000020">
    <property type="protein sequence ID" value="OLF06626.1"/>
    <property type="molecule type" value="Genomic_DNA"/>
</dbReference>
<dbReference type="SUPFAM" id="SSF54637">
    <property type="entry name" value="Thioesterase/thiol ester dehydrase-isomerase"/>
    <property type="match status" value="2"/>
</dbReference>
<comment type="caution">
    <text evidence="3">The sequence shown here is derived from an EMBL/GenBank/DDBJ whole genome shotgun (WGS) entry which is preliminary data.</text>
</comment>
<comment type="similarity">
    <text evidence="1">Belongs to the enoyl-CoA hydratase/isomerase family.</text>
</comment>
<feature type="domain" description="MaoC-like" evidence="2">
    <location>
        <begin position="160"/>
        <end position="250"/>
    </location>
</feature>
<dbReference type="GO" id="GO:0005835">
    <property type="term" value="C:fatty acid synthase complex"/>
    <property type="evidence" value="ECO:0007669"/>
    <property type="project" value="InterPro"/>
</dbReference>
<reference evidence="3 4" key="1">
    <citation type="submission" date="2016-12" db="EMBL/GenBank/DDBJ databases">
        <title>The draft genome sequence of Actinophytocola xinjiangensis.</title>
        <authorList>
            <person name="Wang W."/>
            <person name="Yuan L."/>
        </authorList>
    </citation>
    <scope>NUCLEOTIDE SEQUENCE [LARGE SCALE GENOMIC DNA]</scope>
    <source>
        <strain evidence="3 4">CGMCC 4.4663</strain>
    </source>
</reference>
<dbReference type="Pfam" id="PF01575">
    <property type="entry name" value="MaoC_dehydratas"/>
    <property type="match status" value="1"/>
</dbReference>
<dbReference type="InterPro" id="IPR003965">
    <property type="entry name" value="Fatty_acid_synthase"/>
</dbReference>
<proteinExistence type="inferred from homology"/>
<dbReference type="GO" id="GO:0006633">
    <property type="term" value="P:fatty acid biosynthetic process"/>
    <property type="evidence" value="ECO:0007669"/>
    <property type="project" value="InterPro"/>
</dbReference>
<keyword evidence="4" id="KW-1185">Reference proteome</keyword>
<dbReference type="InterPro" id="IPR002539">
    <property type="entry name" value="MaoC-like_dom"/>
</dbReference>
<evidence type="ECO:0000313" key="4">
    <source>
        <dbReference type="Proteomes" id="UP000185696"/>
    </source>
</evidence>
<evidence type="ECO:0000256" key="1">
    <source>
        <dbReference type="ARBA" id="ARBA00005254"/>
    </source>
</evidence>
<dbReference type="AlphaFoldDB" id="A0A7Z0WH47"/>
<dbReference type="PANTHER" id="PTHR43841">
    <property type="entry name" value="3-HYDROXYACYL-THIOESTER DEHYDRATASE HTDX-RELATED"/>
    <property type="match status" value="1"/>
</dbReference>
<protein>
    <recommendedName>
        <fullName evidence="2">MaoC-like domain-containing protein</fullName>
    </recommendedName>
</protein>
<accession>A0A7Z0WH47</accession>
<dbReference type="Proteomes" id="UP000185696">
    <property type="component" value="Unassembled WGS sequence"/>
</dbReference>
<dbReference type="InterPro" id="IPR029069">
    <property type="entry name" value="HotDog_dom_sf"/>
</dbReference>
<evidence type="ECO:0000259" key="2">
    <source>
        <dbReference type="Pfam" id="PF01575"/>
    </source>
</evidence>
<name>A0A7Z0WH47_9PSEU</name>
<organism evidence="3 4">
    <name type="scientific">Actinophytocola xinjiangensis</name>
    <dbReference type="NCBI Taxonomy" id="485602"/>
    <lineage>
        <taxon>Bacteria</taxon>
        <taxon>Bacillati</taxon>
        <taxon>Actinomycetota</taxon>
        <taxon>Actinomycetes</taxon>
        <taxon>Pseudonocardiales</taxon>
        <taxon>Pseudonocardiaceae</taxon>
    </lineage>
</organism>
<dbReference type="GO" id="GO:0004312">
    <property type="term" value="F:fatty acid synthase activity"/>
    <property type="evidence" value="ECO:0007669"/>
    <property type="project" value="InterPro"/>
</dbReference>
<dbReference type="PANTHER" id="PTHR43841:SF3">
    <property type="entry name" value="(3R)-HYDROXYACYL-ACP DEHYDRATASE SUBUNIT HADB"/>
    <property type="match status" value="1"/>
</dbReference>
<sequence>MSGGDPMTPVATLVRTITVGELAAYRDAVRSVVGSPAPDGASPKASPVHTFVLAHQAFDLAFGKIDAAGPNGEEPTRVHLSQEIRADRLLTPGETVTIEVDLLGARKEAGGVRVAMRAVLVGADGATFAELVTGALLGGAVTPEPFGELPPFPAHRTKNPPTVHNRQIAVEDVRRYAAASGDTNPIHLEDAAARAAGFDGVIAHGMSLLAVVCEEVVDHHAGGDASLVREVGVRFSSPVRPGEPIDITLAPDGGDTVCFSCRTPQGLALKGGWVTLGQAPALPVTEGTIASM</sequence>
<evidence type="ECO:0000313" key="3">
    <source>
        <dbReference type="EMBL" id="OLF06626.1"/>
    </source>
</evidence>